<feature type="domain" description="DUF6532" evidence="2">
    <location>
        <begin position="282"/>
        <end position="492"/>
    </location>
</feature>
<comment type="caution">
    <text evidence="3">The sequence shown here is derived from an EMBL/GenBank/DDBJ whole genome shotgun (WGS) entry which is preliminary data.</text>
</comment>
<dbReference type="AlphaFoldDB" id="A0A9P7KP95"/>
<feature type="compositionally biased region" description="Polar residues" evidence="1">
    <location>
        <begin position="1"/>
        <end position="23"/>
    </location>
</feature>
<feature type="region of interest" description="Disordered" evidence="1">
    <location>
        <begin position="154"/>
        <end position="191"/>
    </location>
</feature>
<protein>
    <recommendedName>
        <fullName evidence="2">DUF6532 domain-containing protein</fullName>
    </recommendedName>
</protein>
<accession>A0A9P7KP95</accession>
<dbReference type="OrthoDB" id="3225557at2759"/>
<feature type="region of interest" description="Disordered" evidence="1">
    <location>
        <begin position="203"/>
        <end position="240"/>
    </location>
</feature>
<feature type="region of interest" description="Disordered" evidence="1">
    <location>
        <begin position="1"/>
        <end position="134"/>
    </location>
</feature>
<reference evidence="3" key="1">
    <citation type="submission" date="2021-02" db="EMBL/GenBank/DDBJ databases">
        <authorList>
            <person name="Nieuwenhuis M."/>
            <person name="Van De Peppel L.J.J."/>
        </authorList>
    </citation>
    <scope>NUCLEOTIDE SEQUENCE</scope>
    <source>
        <strain evidence="3">D49</strain>
    </source>
</reference>
<reference evidence="3" key="2">
    <citation type="submission" date="2021-10" db="EMBL/GenBank/DDBJ databases">
        <title>Phylogenomics reveals ancestral predisposition of the termite-cultivated fungus Termitomyces towards a domesticated lifestyle.</title>
        <authorList>
            <person name="Auxier B."/>
            <person name="Grum-Grzhimaylo A."/>
            <person name="Cardenas M.E."/>
            <person name="Lodge J.D."/>
            <person name="Laessoe T."/>
            <person name="Pedersen O."/>
            <person name="Smith M.E."/>
            <person name="Kuyper T.W."/>
            <person name="Franco-Molano E.A."/>
            <person name="Baroni T.J."/>
            <person name="Aanen D.K."/>
        </authorList>
    </citation>
    <scope>NUCLEOTIDE SEQUENCE</scope>
    <source>
        <strain evidence="3">D49</strain>
    </source>
</reference>
<evidence type="ECO:0000313" key="4">
    <source>
        <dbReference type="Proteomes" id="UP000717328"/>
    </source>
</evidence>
<dbReference type="Pfam" id="PF20149">
    <property type="entry name" value="DUF6532"/>
    <property type="match status" value="1"/>
</dbReference>
<feature type="compositionally biased region" description="Acidic residues" evidence="1">
    <location>
        <begin position="104"/>
        <end position="133"/>
    </location>
</feature>
<proteinExistence type="predicted"/>
<dbReference type="Proteomes" id="UP000717328">
    <property type="component" value="Unassembled WGS sequence"/>
</dbReference>
<organism evidence="3 4">
    <name type="scientific">Sphagnurus paluster</name>
    <dbReference type="NCBI Taxonomy" id="117069"/>
    <lineage>
        <taxon>Eukaryota</taxon>
        <taxon>Fungi</taxon>
        <taxon>Dikarya</taxon>
        <taxon>Basidiomycota</taxon>
        <taxon>Agaricomycotina</taxon>
        <taxon>Agaricomycetes</taxon>
        <taxon>Agaricomycetidae</taxon>
        <taxon>Agaricales</taxon>
        <taxon>Tricholomatineae</taxon>
        <taxon>Lyophyllaceae</taxon>
        <taxon>Sphagnurus</taxon>
    </lineage>
</organism>
<keyword evidence="4" id="KW-1185">Reference proteome</keyword>
<name>A0A9P7KP95_9AGAR</name>
<evidence type="ECO:0000313" key="3">
    <source>
        <dbReference type="EMBL" id="KAG5654271.1"/>
    </source>
</evidence>
<dbReference type="EMBL" id="JABCKI010000013">
    <property type="protein sequence ID" value="KAG5654271.1"/>
    <property type="molecule type" value="Genomic_DNA"/>
</dbReference>
<evidence type="ECO:0000256" key="1">
    <source>
        <dbReference type="SAM" id="MobiDB-lite"/>
    </source>
</evidence>
<feature type="compositionally biased region" description="Acidic residues" evidence="1">
    <location>
        <begin position="177"/>
        <end position="191"/>
    </location>
</feature>
<dbReference type="InterPro" id="IPR045341">
    <property type="entry name" value="DUF6532"/>
</dbReference>
<feature type="compositionally biased region" description="Low complexity" evidence="1">
    <location>
        <begin position="35"/>
        <end position="45"/>
    </location>
</feature>
<sequence>MAQKSSSKQTPATSARTRSSVRQTVAAASSKKRAASPSLPQQPAAKKGKGSTPASANRLTQKPKVTPKVSSKASTRRPPANINSDVEDLSTDHHIPPRHHGAVSEDEDHDERLGDEDPDADSEEIENEDDSLDLLDPMTLKKALLAERAHWAAQVESEDDDDEYMVPKAIDSGNGEDLADNPELDLDNDDDVDEEIGIKPVKASKRARARRDEVPVWNSAEPEPIISDDESAATSSPHPPPMVADVNDAWPDEAHYVPPLPGARTIRINSQPPPLSTLIKAAIRQVIGDALFVDAYPSVSTIDNYFLQVLTDIGAHLEFPILVDRISVDRVLFSHIGRILSTRLSNIRCLAKRATLPKVETAYLLTGTSDERKKKIEKLIETGDYIYPRNLAGMLRRTQPFHHPVIVSSVREYYFTGTRMSFANRYMSRFTSSIETGPQALEREVPLPMVCMIATAVHAAISDWNTGYLKKSEFNADEFEDVYRGHELFLKNIQNERPGAYHRLMADLYKEVSNTHGVQSAAAIANTSMAILDLAGMPE</sequence>
<evidence type="ECO:0000259" key="2">
    <source>
        <dbReference type="Pfam" id="PF20149"/>
    </source>
</evidence>
<gene>
    <name evidence="3" type="ORF">H0H81_005120</name>
</gene>